<protein>
    <submittedName>
        <fullName evidence="1">CD47 antigen (Rh-related antigen, integrin-associated signal transducer), isoform CRA_d</fullName>
    </submittedName>
</protein>
<evidence type="ECO:0000313" key="2">
    <source>
        <dbReference type="Proteomes" id="UP000234681"/>
    </source>
</evidence>
<dbReference type="Proteomes" id="UP000234681">
    <property type="component" value="Chromosome 11"/>
</dbReference>
<name>A6IQU1_RAT</name>
<dbReference type="RGD" id="2308">
    <property type="gene designation" value="Cd47"/>
</dbReference>
<keyword evidence="1" id="KW-0401">Integrin</keyword>
<evidence type="ECO:0000313" key="1">
    <source>
        <dbReference type="EMBL" id="EDM11095.1"/>
    </source>
</evidence>
<dbReference type="GO" id="GO:0007229">
    <property type="term" value="P:integrin-mediated signaling pathway"/>
    <property type="evidence" value="ECO:0007669"/>
    <property type="project" value="UniProtKB-KW"/>
</dbReference>
<dbReference type="EMBL" id="CH473967">
    <property type="protein sequence ID" value="EDM11095.1"/>
    <property type="molecule type" value="Genomic_DNA"/>
</dbReference>
<reference evidence="2" key="1">
    <citation type="submission" date="2005-09" db="EMBL/GenBank/DDBJ databases">
        <authorList>
            <person name="Mural R.J."/>
            <person name="Li P.W."/>
            <person name="Adams M.D."/>
            <person name="Amanatides P.G."/>
            <person name="Baden-Tillson H."/>
            <person name="Barnstead M."/>
            <person name="Chin S.H."/>
            <person name="Dew I."/>
            <person name="Evans C.A."/>
            <person name="Ferriera S."/>
            <person name="Flanigan M."/>
            <person name="Fosler C."/>
            <person name="Glodek A."/>
            <person name="Gu Z."/>
            <person name="Holt R.A."/>
            <person name="Jennings D."/>
            <person name="Kraft C.L."/>
            <person name="Lu F."/>
            <person name="Nguyen T."/>
            <person name="Nusskern D.R."/>
            <person name="Pfannkoch C.M."/>
            <person name="Sitter C."/>
            <person name="Sutton G.G."/>
            <person name="Venter J.C."/>
            <person name="Wang Z."/>
            <person name="Woodage T."/>
            <person name="Zheng X.H."/>
            <person name="Zhong F."/>
        </authorList>
    </citation>
    <scope>NUCLEOTIDE SEQUENCE [LARGE SCALE GENOMIC DNA]</scope>
    <source>
        <strain>BN</strain>
        <strain evidence="2">Sprague-Dawley</strain>
    </source>
</reference>
<gene>
    <name evidence="1 3" type="primary">Cd47</name>
    <name evidence="1" type="ORF">rCG_52616</name>
</gene>
<organism evidence="1 2">
    <name type="scientific">Rattus norvegicus</name>
    <name type="common">Rat</name>
    <dbReference type="NCBI Taxonomy" id="10116"/>
    <lineage>
        <taxon>Eukaryota</taxon>
        <taxon>Metazoa</taxon>
        <taxon>Chordata</taxon>
        <taxon>Craniata</taxon>
        <taxon>Vertebrata</taxon>
        <taxon>Euteleostomi</taxon>
        <taxon>Mammalia</taxon>
        <taxon>Eutheria</taxon>
        <taxon>Euarchontoglires</taxon>
        <taxon>Glires</taxon>
        <taxon>Rodentia</taxon>
        <taxon>Myomorpha</taxon>
        <taxon>Muroidea</taxon>
        <taxon>Muridae</taxon>
        <taxon>Murinae</taxon>
        <taxon>Rattus</taxon>
    </lineage>
</organism>
<dbReference type="AlphaFoldDB" id="A6IQU1"/>
<sequence length="49" mass="5820">MRERRKGLLSEEKGECVKRDALKGEFLIAPFRPCQLKSRERWNLLEQSS</sequence>
<proteinExistence type="predicted"/>
<evidence type="ECO:0000313" key="3">
    <source>
        <dbReference type="RGD" id="2308"/>
    </source>
</evidence>
<accession>A6IQU1</accession>